<dbReference type="Gene3D" id="3.40.50.620">
    <property type="entry name" value="HUPs"/>
    <property type="match status" value="1"/>
</dbReference>
<organism evidence="2 3">
    <name type="scientific">Actinoplanes siamensis</name>
    <dbReference type="NCBI Taxonomy" id="1223317"/>
    <lineage>
        <taxon>Bacteria</taxon>
        <taxon>Bacillati</taxon>
        <taxon>Actinomycetota</taxon>
        <taxon>Actinomycetes</taxon>
        <taxon>Micromonosporales</taxon>
        <taxon>Micromonosporaceae</taxon>
        <taxon>Actinoplanes</taxon>
    </lineage>
</organism>
<comment type="caution">
    <text evidence="2">The sequence shown here is derived from an EMBL/GenBank/DDBJ whole genome shotgun (WGS) entry which is preliminary data.</text>
</comment>
<feature type="domain" description="UspA" evidence="1">
    <location>
        <begin position="48"/>
        <end position="177"/>
    </location>
</feature>
<evidence type="ECO:0000313" key="3">
    <source>
        <dbReference type="Proteomes" id="UP000629619"/>
    </source>
</evidence>
<dbReference type="RefSeq" id="WP_203676345.1">
    <property type="nucleotide sequence ID" value="NZ_BOMW01000004.1"/>
</dbReference>
<dbReference type="Pfam" id="PF00582">
    <property type="entry name" value="Usp"/>
    <property type="match status" value="1"/>
</dbReference>
<sequence>MDTPADHLATAIRERLPEGAQWRVRPTGDLHAVDVIGSAGAAGPVVAAAVTDDAHATDVLAHAWNRASELGATLRAVHVWTGLGTARCGFRSHPDRPPGADLLLSEALYEVLAADEVDAAEREILHDPDPARALRTLSTQVGLLVVAAASEPMTPDRPFGETVGDLIGRTACPLTVVL</sequence>
<accession>A0A919KC69</accession>
<dbReference type="AlphaFoldDB" id="A0A919KC69"/>
<dbReference type="InterPro" id="IPR014729">
    <property type="entry name" value="Rossmann-like_a/b/a_fold"/>
</dbReference>
<proteinExistence type="predicted"/>
<gene>
    <name evidence="2" type="ORF">Asi03nite_02470</name>
</gene>
<dbReference type="InterPro" id="IPR006016">
    <property type="entry name" value="UspA"/>
</dbReference>
<dbReference type="SUPFAM" id="SSF52402">
    <property type="entry name" value="Adenine nucleotide alpha hydrolases-like"/>
    <property type="match status" value="1"/>
</dbReference>
<dbReference type="EMBL" id="BOMW01000004">
    <property type="protein sequence ID" value="GIF02709.1"/>
    <property type="molecule type" value="Genomic_DNA"/>
</dbReference>
<name>A0A919KC69_9ACTN</name>
<dbReference type="Proteomes" id="UP000629619">
    <property type="component" value="Unassembled WGS sequence"/>
</dbReference>
<protein>
    <recommendedName>
        <fullName evidence="1">UspA domain-containing protein</fullName>
    </recommendedName>
</protein>
<reference evidence="2" key="1">
    <citation type="submission" date="2021-01" db="EMBL/GenBank/DDBJ databases">
        <title>Whole genome shotgun sequence of Actinoplanes siamensis NBRC 109076.</title>
        <authorList>
            <person name="Komaki H."/>
            <person name="Tamura T."/>
        </authorList>
    </citation>
    <scope>NUCLEOTIDE SEQUENCE</scope>
    <source>
        <strain evidence="2">NBRC 109076</strain>
    </source>
</reference>
<evidence type="ECO:0000259" key="1">
    <source>
        <dbReference type="Pfam" id="PF00582"/>
    </source>
</evidence>
<keyword evidence="3" id="KW-1185">Reference proteome</keyword>
<evidence type="ECO:0000313" key="2">
    <source>
        <dbReference type="EMBL" id="GIF02709.1"/>
    </source>
</evidence>